<feature type="transmembrane region" description="Helical" evidence="1">
    <location>
        <begin position="20"/>
        <end position="39"/>
    </location>
</feature>
<evidence type="ECO:0000313" key="3">
    <source>
        <dbReference type="Proteomes" id="UP000535543"/>
    </source>
</evidence>
<proteinExistence type="predicted"/>
<keyword evidence="1" id="KW-0812">Transmembrane</keyword>
<sequence>MTTTTNYSTGAISTSTDYGYIPILAVIAVVAGLVTFLLARSTERRAIKPFLLGANGNQGKSTNG</sequence>
<organism evidence="2 3">
    <name type="scientific">Antrihabitans stalactiti</name>
    <dbReference type="NCBI Taxonomy" id="2584121"/>
    <lineage>
        <taxon>Bacteria</taxon>
        <taxon>Bacillati</taxon>
        <taxon>Actinomycetota</taxon>
        <taxon>Actinomycetes</taxon>
        <taxon>Mycobacteriales</taxon>
        <taxon>Nocardiaceae</taxon>
        <taxon>Antrihabitans</taxon>
    </lineage>
</organism>
<dbReference type="AlphaFoldDB" id="A0A848KC30"/>
<reference evidence="2 3" key="1">
    <citation type="submission" date="2019-05" db="EMBL/GenBank/DDBJ databases">
        <authorList>
            <person name="Lee S.D."/>
        </authorList>
    </citation>
    <scope>NUCLEOTIDE SEQUENCE [LARGE SCALE GENOMIC DNA]</scope>
    <source>
        <strain evidence="2 3">YC2-7</strain>
    </source>
</reference>
<dbReference type="Proteomes" id="UP000535543">
    <property type="component" value="Unassembled WGS sequence"/>
</dbReference>
<accession>A0A848KC30</accession>
<gene>
    <name evidence="2" type="ORF">FGL95_08575</name>
</gene>
<keyword evidence="3" id="KW-1185">Reference proteome</keyword>
<name>A0A848KC30_9NOCA</name>
<evidence type="ECO:0000256" key="1">
    <source>
        <dbReference type="SAM" id="Phobius"/>
    </source>
</evidence>
<reference evidence="2 3" key="2">
    <citation type="submission" date="2020-06" db="EMBL/GenBank/DDBJ databases">
        <title>Antribacter stalactiti gen. nov., sp. nov., a new member of the family Nacardiaceae isolated from a cave.</title>
        <authorList>
            <person name="Kim I.S."/>
        </authorList>
    </citation>
    <scope>NUCLEOTIDE SEQUENCE [LARGE SCALE GENOMIC DNA]</scope>
    <source>
        <strain evidence="2 3">YC2-7</strain>
    </source>
</reference>
<keyword evidence="1" id="KW-0472">Membrane</keyword>
<dbReference type="EMBL" id="VCQU01000002">
    <property type="protein sequence ID" value="NMN95088.1"/>
    <property type="molecule type" value="Genomic_DNA"/>
</dbReference>
<keyword evidence="1" id="KW-1133">Transmembrane helix</keyword>
<evidence type="ECO:0000313" key="2">
    <source>
        <dbReference type="EMBL" id="NMN95088.1"/>
    </source>
</evidence>
<comment type="caution">
    <text evidence="2">The sequence shown here is derived from an EMBL/GenBank/DDBJ whole genome shotgun (WGS) entry which is preliminary data.</text>
</comment>
<protein>
    <submittedName>
        <fullName evidence="2">Uncharacterized protein</fullName>
    </submittedName>
</protein>
<dbReference type="RefSeq" id="WP_169585787.1">
    <property type="nucleotide sequence ID" value="NZ_VCQU01000002.1"/>
</dbReference>